<keyword evidence="5 6" id="KW-0472">Membrane</keyword>
<evidence type="ECO:0000256" key="3">
    <source>
        <dbReference type="ARBA" id="ARBA00022692"/>
    </source>
</evidence>
<dbReference type="RefSeq" id="WP_353865809.1">
    <property type="nucleotide sequence ID" value="NZ_CP088295.1"/>
</dbReference>
<evidence type="ECO:0000256" key="6">
    <source>
        <dbReference type="SAM" id="Phobius"/>
    </source>
</evidence>
<evidence type="ECO:0000256" key="4">
    <source>
        <dbReference type="ARBA" id="ARBA00022989"/>
    </source>
</evidence>
<comment type="subcellular location">
    <subcellularLocation>
        <location evidence="1">Cell membrane</location>
        <topology evidence="1">Multi-pass membrane protein</topology>
    </subcellularLocation>
</comment>
<keyword evidence="2" id="KW-1003">Cell membrane</keyword>
<gene>
    <name evidence="7" type="ORF">LRS13_07460</name>
</gene>
<protein>
    <submittedName>
        <fullName evidence="7">Cytochrome c oxidase assembly protein</fullName>
    </submittedName>
</protein>
<keyword evidence="8" id="KW-1185">Reference proteome</keyword>
<evidence type="ECO:0000256" key="5">
    <source>
        <dbReference type="ARBA" id="ARBA00023136"/>
    </source>
</evidence>
<sequence length="294" mass="31635">MIAHVGGPQVDVLQLAPLVVAAVMYGLRARTLAAESRPVPALRQVSWYAGLALIGLTLSSPLGHMASELFVAHMSEHLLIAELGALLLVLGLTGPVLVPVLRVRELRWLERLAQPGPALVLWTLNLVFWHVPGPHEAALRSEPIHALQHMLFVGCAFNAWMALLGPLPKPAWFGTWAKLGYVIALRLISTVVANVFVWSGTPLYDAYRPGEREWGISPLSDQVAAGSVMMVEGSIVTICVLCWLFLRAGREDDEALALDELAAARGVALPEGRAARAVAAGRGAELRARIERGG</sequence>
<dbReference type="EMBL" id="CP088295">
    <property type="protein sequence ID" value="UUY05350.1"/>
    <property type="molecule type" value="Genomic_DNA"/>
</dbReference>
<name>A0ABY5PLD6_9ACTN</name>
<feature type="transmembrane region" description="Helical" evidence="6">
    <location>
        <begin position="179"/>
        <end position="204"/>
    </location>
</feature>
<feature type="transmembrane region" description="Helical" evidence="6">
    <location>
        <begin position="224"/>
        <end position="246"/>
    </location>
</feature>
<feature type="transmembrane region" description="Helical" evidence="6">
    <location>
        <begin position="112"/>
        <end position="131"/>
    </location>
</feature>
<dbReference type="Pfam" id="PF09678">
    <property type="entry name" value="Caa3_CtaG"/>
    <property type="match status" value="1"/>
</dbReference>
<keyword evidence="4 6" id="KW-1133">Transmembrane helix</keyword>
<feature type="transmembrane region" description="Helical" evidence="6">
    <location>
        <begin position="78"/>
        <end position="100"/>
    </location>
</feature>
<evidence type="ECO:0000313" key="8">
    <source>
        <dbReference type="Proteomes" id="UP001058860"/>
    </source>
</evidence>
<reference evidence="8" key="1">
    <citation type="submission" date="2021-11" db="EMBL/GenBank/DDBJ databases">
        <title>Cultivation dependent microbiological survey of springs from the worlds oldest radium mine currently devoted to the extraction of radon-saturated water.</title>
        <authorList>
            <person name="Kapinusova G."/>
            <person name="Smrhova T."/>
            <person name="Strejcek M."/>
            <person name="Suman J."/>
            <person name="Jani K."/>
            <person name="Pajer P."/>
            <person name="Uhlik O."/>
        </authorList>
    </citation>
    <scope>NUCLEOTIDE SEQUENCE [LARGE SCALE GENOMIC DNA]</scope>
    <source>
        <strain evidence="8">J379</strain>
    </source>
</reference>
<dbReference type="InterPro" id="IPR019108">
    <property type="entry name" value="Caa3_assmbl_CtaG-rel"/>
</dbReference>
<feature type="transmembrane region" description="Helical" evidence="6">
    <location>
        <begin position="146"/>
        <end position="167"/>
    </location>
</feature>
<accession>A0ABY5PLD6</accession>
<proteinExistence type="predicted"/>
<evidence type="ECO:0000313" key="7">
    <source>
        <dbReference type="EMBL" id="UUY05350.1"/>
    </source>
</evidence>
<organism evidence="7 8">
    <name type="scientific">Svornostia abyssi</name>
    <dbReference type="NCBI Taxonomy" id="2898438"/>
    <lineage>
        <taxon>Bacteria</taxon>
        <taxon>Bacillati</taxon>
        <taxon>Actinomycetota</taxon>
        <taxon>Thermoleophilia</taxon>
        <taxon>Solirubrobacterales</taxon>
        <taxon>Baekduiaceae</taxon>
        <taxon>Svornostia</taxon>
    </lineage>
</organism>
<feature type="transmembrane region" description="Helical" evidence="6">
    <location>
        <begin position="45"/>
        <end position="66"/>
    </location>
</feature>
<feature type="transmembrane region" description="Helical" evidence="6">
    <location>
        <begin position="12"/>
        <end position="33"/>
    </location>
</feature>
<dbReference type="Proteomes" id="UP001058860">
    <property type="component" value="Chromosome"/>
</dbReference>
<keyword evidence="3 6" id="KW-0812">Transmembrane</keyword>
<evidence type="ECO:0000256" key="2">
    <source>
        <dbReference type="ARBA" id="ARBA00022475"/>
    </source>
</evidence>
<evidence type="ECO:0000256" key="1">
    <source>
        <dbReference type="ARBA" id="ARBA00004651"/>
    </source>
</evidence>